<dbReference type="SUPFAM" id="SSF52743">
    <property type="entry name" value="Subtilisin-like"/>
    <property type="match status" value="1"/>
</dbReference>
<dbReference type="EMBL" id="MU857751">
    <property type="protein sequence ID" value="KAK4244198.1"/>
    <property type="molecule type" value="Genomic_DNA"/>
</dbReference>
<evidence type="ECO:0000256" key="1">
    <source>
        <dbReference type="ARBA" id="ARBA00022670"/>
    </source>
</evidence>
<name>A0AAN7CL95_9PEZI</name>
<gene>
    <name evidence="7" type="ORF">C7999DRAFT_35426</name>
</gene>
<feature type="domain" description="Peptidase S8/S53" evidence="6">
    <location>
        <begin position="847"/>
        <end position="1076"/>
    </location>
</feature>
<evidence type="ECO:0000256" key="3">
    <source>
        <dbReference type="ARBA" id="ARBA00022825"/>
    </source>
</evidence>
<evidence type="ECO:0000313" key="8">
    <source>
        <dbReference type="Proteomes" id="UP001303647"/>
    </source>
</evidence>
<feature type="region of interest" description="Disordered" evidence="5">
    <location>
        <begin position="1"/>
        <end position="47"/>
    </location>
</feature>
<dbReference type="InterPro" id="IPR036770">
    <property type="entry name" value="Ankyrin_rpt-contain_sf"/>
</dbReference>
<evidence type="ECO:0000259" key="6">
    <source>
        <dbReference type="Pfam" id="PF00082"/>
    </source>
</evidence>
<feature type="compositionally biased region" description="Basic and acidic residues" evidence="5">
    <location>
        <begin position="266"/>
        <end position="291"/>
    </location>
</feature>
<dbReference type="CDD" id="cd07491">
    <property type="entry name" value="Peptidases_S8_7"/>
    <property type="match status" value="1"/>
</dbReference>
<feature type="compositionally biased region" description="Acidic residues" evidence="5">
    <location>
        <begin position="7"/>
        <end position="30"/>
    </location>
</feature>
<feature type="compositionally biased region" description="Polar residues" evidence="5">
    <location>
        <begin position="431"/>
        <end position="440"/>
    </location>
</feature>
<dbReference type="Pfam" id="PF00082">
    <property type="entry name" value="Peptidase_S8"/>
    <property type="match status" value="1"/>
</dbReference>
<feature type="active site" description="Charge relay system" evidence="4">
    <location>
        <position position="892"/>
    </location>
</feature>
<dbReference type="Gene3D" id="1.25.40.20">
    <property type="entry name" value="Ankyrin repeat-containing domain"/>
    <property type="match status" value="1"/>
</dbReference>
<feature type="region of interest" description="Disordered" evidence="5">
    <location>
        <begin position="743"/>
        <end position="762"/>
    </location>
</feature>
<dbReference type="SMART" id="SM00248">
    <property type="entry name" value="ANK"/>
    <property type="match status" value="2"/>
</dbReference>
<feature type="compositionally biased region" description="Basic and acidic residues" evidence="5">
    <location>
        <begin position="441"/>
        <end position="464"/>
    </location>
</feature>
<dbReference type="PROSITE" id="PS51892">
    <property type="entry name" value="SUBTILASE"/>
    <property type="match status" value="1"/>
</dbReference>
<evidence type="ECO:0000313" key="7">
    <source>
        <dbReference type="EMBL" id="KAK4244198.1"/>
    </source>
</evidence>
<organism evidence="7 8">
    <name type="scientific">Corynascus novoguineensis</name>
    <dbReference type="NCBI Taxonomy" id="1126955"/>
    <lineage>
        <taxon>Eukaryota</taxon>
        <taxon>Fungi</taxon>
        <taxon>Dikarya</taxon>
        <taxon>Ascomycota</taxon>
        <taxon>Pezizomycotina</taxon>
        <taxon>Sordariomycetes</taxon>
        <taxon>Sordariomycetidae</taxon>
        <taxon>Sordariales</taxon>
        <taxon>Chaetomiaceae</taxon>
        <taxon>Corynascus</taxon>
    </lineage>
</organism>
<protein>
    <recommendedName>
        <fullName evidence="6">Peptidase S8/S53 domain-containing protein</fullName>
    </recommendedName>
</protein>
<dbReference type="GO" id="GO:0006508">
    <property type="term" value="P:proteolysis"/>
    <property type="evidence" value="ECO:0007669"/>
    <property type="project" value="UniProtKB-KW"/>
</dbReference>
<proteinExistence type="inferred from homology"/>
<evidence type="ECO:0000256" key="4">
    <source>
        <dbReference type="PROSITE-ProRule" id="PRU01240"/>
    </source>
</evidence>
<reference evidence="7" key="2">
    <citation type="submission" date="2023-05" db="EMBL/GenBank/DDBJ databases">
        <authorList>
            <consortium name="Lawrence Berkeley National Laboratory"/>
            <person name="Steindorff A."/>
            <person name="Hensen N."/>
            <person name="Bonometti L."/>
            <person name="Westerberg I."/>
            <person name="Brannstrom I.O."/>
            <person name="Guillou S."/>
            <person name="Cros-Aarteil S."/>
            <person name="Calhoun S."/>
            <person name="Haridas S."/>
            <person name="Kuo A."/>
            <person name="Mondo S."/>
            <person name="Pangilinan J."/>
            <person name="Riley R."/>
            <person name="Labutti K."/>
            <person name="Andreopoulos B."/>
            <person name="Lipzen A."/>
            <person name="Chen C."/>
            <person name="Yanf M."/>
            <person name="Daum C."/>
            <person name="Ng V."/>
            <person name="Clum A."/>
            <person name="Ohm R."/>
            <person name="Martin F."/>
            <person name="Silar P."/>
            <person name="Natvig D."/>
            <person name="Lalanne C."/>
            <person name="Gautier V."/>
            <person name="Ament-Velasquez S.L."/>
            <person name="Kruys A."/>
            <person name="Hutchinson M.I."/>
            <person name="Powell A.J."/>
            <person name="Barry K."/>
            <person name="Miller A.N."/>
            <person name="Grigoriev I.V."/>
            <person name="Debuchy R."/>
            <person name="Gladieux P."/>
            <person name="Thoren M.H."/>
            <person name="Johannesson H."/>
        </authorList>
    </citation>
    <scope>NUCLEOTIDE SEQUENCE</scope>
    <source>
        <strain evidence="7">CBS 359.72</strain>
    </source>
</reference>
<dbReference type="InterPro" id="IPR015500">
    <property type="entry name" value="Peptidase_S8_subtilisin-rel"/>
</dbReference>
<dbReference type="AlphaFoldDB" id="A0AAN7CL95"/>
<feature type="region of interest" description="Disordered" evidence="5">
    <location>
        <begin position="266"/>
        <end position="464"/>
    </location>
</feature>
<feature type="active site" description="Charge relay system" evidence="4">
    <location>
        <position position="1062"/>
    </location>
</feature>
<evidence type="ECO:0000256" key="5">
    <source>
        <dbReference type="SAM" id="MobiDB-lite"/>
    </source>
</evidence>
<dbReference type="InterPro" id="IPR002110">
    <property type="entry name" value="Ankyrin_rpt"/>
</dbReference>
<dbReference type="Proteomes" id="UP001303647">
    <property type="component" value="Unassembled WGS sequence"/>
</dbReference>
<evidence type="ECO:0000256" key="2">
    <source>
        <dbReference type="ARBA" id="ARBA00022801"/>
    </source>
</evidence>
<feature type="compositionally biased region" description="Basic and acidic residues" evidence="5">
    <location>
        <begin position="34"/>
        <end position="47"/>
    </location>
</feature>
<dbReference type="Gene3D" id="3.40.50.200">
    <property type="entry name" value="Peptidase S8/S53 domain"/>
    <property type="match status" value="1"/>
</dbReference>
<dbReference type="InterPro" id="IPR000209">
    <property type="entry name" value="Peptidase_S8/S53_dom"/>
</dbReference>
<feature type="active site" description="Charge relay system" evidence="4">
    <location>
        <position position="855"/>
    </location>
</feature>
<comment type="caution">
    <text evidence="7">The sequence shown here is derived from an EMBL/GenBank/DDBJ whole genome shotgun (WGS) entry which is preliminary data.</text>
</comment>
<dbReference type="InterPro" id="IPR036852">
    <property type="entry name" value="Peptidase_S8/S53_dom_sf"/>
</dbReference>
<keyword evidence="3 4" id="KW-0720">Serine protease</keyword>
<sequence length="1178" mass="133237">MAPNSDNDQDFTDNSGDEFDTSDEDNDPDVNYEVNHEERRKQAREHIRKTEKFTEESEVEAFLRRYNDIAGKIGAKAGGNLLHTLVEVLDHNGHIKPEGVELLARSLVERRPDVLEDLNTDGHNPVYMAIRYNQDKLVGYMVSACNDTKDNACLNRALSQKAQDGNTCLHAIFQKKPGSGHDSKAKRTSRRFIQRMLIEVASDDALAVQDNSGMTPMHYAVAFDRCTDERTELIELFIDRDLQALQKNRRWQQRFLDLLNDKGRSVYTEHERSRKAQERKHDAKEASRRQDAGASKQTQVDTARSAARPAPRDRGRELRQGAQIEPNRERRNGDADDGLLVDKREELRRKRKEEEQAKRDTRTPVVEDGRRYDDTDGPMRIGRVGERDVMDRAAALAQSTKPDGFGDKPSISALRTDTASRFSEPAPNTPIKRSSTARLDSNPEQRNDKETELLKTAEKSRVSTDDIQKKRKRMKELLRNSDTILLKLKLHYMRTRSAELAISFLYGNNIDDIQISFDYDRLPRKMAWNQFEKRFGANKEKGLRFDSVLQYVAFPRVEVILSGRKADREEADIQSGRQVGGMGRKDMRYFFDWLYKKGVRHIIRVSVEDSGDSGERVHSDRAIQECLEKFVVEQLDWKKTDLDPETILSVSSKVEKRLSTFDKQEVKEIVQDRQLRKLFLRWGGSNAVLPGWSEPEGLAKLPLLQEIILFAPPANKMYDSNAWIQAKVRDFEDRLNANRLAHRERAQGQSEPGHTAPDRLDVGDMTGWFGEVSVNPSDSDIDDQRTTTSGEVARFATSTPTKGVNSHRWLVSTVRFAKGMTGFWQSIVKKFEESKPTRRTKQEGLENDVVLALIDDGVDMFNTPQTDNILEGKSFDYHDEKVRPPFSSAKGHGTLMAKMILRVCPMVKIYPIRLKTYDTSEGKSMIDPGYAAQAIQAALDKKATIISMSWTIPMTSIDSKAKQKLHDVLQKAVDRGVLAICSAPDKGKFTESHYPSGPWGKRFFRIGAAGADGTVFQWTPDDDITCVVPGVDVDPEEDFNSAYDAERSLPTRIANVGETGSSVATALAAGLAAMIIYCVKASVLIVKTRNHGNSPSLGNLLQDNAPEVVAHPEEMKNAFESLGKVTPNHFIQVWEELDSISDKLERWSRLDPEAKEKIEEAFVDFGLKLYTAATAQKH</sequence>
<comment type="similarity">
    <text evidence="4">Belongs to the peptidase S8 family.</text>
</comment>
<dbReference type="GO" id="GO:0004252">
    <property type="term" value="F:serine-type endopeptidase activity"/>
    <property type="evidence" value="ECO:0007669"/>
    <property type="project" value="UniProtKB-UniRule"/>
</dbReference>
<accession>A0AAN7CL95</accession>
<dbReference type="PRINTS" id="PR00723">
    <property type="entry name" value="SUBTILISIN"/>
</dbReference>
<keyword evidence="1 4" id="KW-0645">Protease</keyword>
<dbReference type="SUPFAM" id="SSF48403">
    <property type="entry name" value="Ankyrin repeat"/>
    <property type="match status" value="1"/>
</dbReference>
<keyword evidence="8" id="KW-1185">Reference proteome</keyword>
<keyword evidence="2 4" id="KW-0378">Hydrolase</keyword>
<feature type="compositionally biased region" description="Basic and acidic residues" evidence="5">
    <location>
        <begin position="326"/>
        <end position="374"/>
    </location>
</feature>
<feature type="compositionally biased region" description="Basic and acidic residues" evidence="5">
    <location>
        <begin position="310"/>
        <end position="319"/>
    </location>
</feature>
<reference evidence="7" key="1">
    <citation type="journal article" date="2023" name="Mol. Phylogenet. Evol.">
        <title>Genome-scale phylogeny and comparative genomics of the fungal order Sordariales.</title>
        <authorList>
            <person name="Hensen N."/>
            <person name="Bonometti L."/>
            <person name="Westerberg I."/>
            <person name="Brannstrom I.O."/>
            <person name="Guillou S."/>
            <person name="Cros-Aarteil S."/>
            <person name="Calhoun S."/>
            <person name="Haridas S."/>
            <person name="Kuo A."/>
            <person name="Mondo S."/>
            <person name="Pangilinan J."/>
            <person name="Riley R."/>
            <person name="LaButti K."/>
            <person name="Andreopoulos B."/>
            <person name="Lipzen A."/>
            <person name="Chen C."/>
            <person name="Yan M."/>
            <person name="Daum C."/>
            <person name="Ng V."/>
            <person name="Clum A."/>
            <person name="Steindorff A."/>
            <person name="Ohm R.A."/>
            <person name="Martin F."/>
            <person name="Silar P."/>
            <person name="Natvig D.O."/>
            <person name="Lalanne C."/>
            <person name="Gautier V."/>
            <person name="Ament-Velasquez S.L."/>
            <person name="Kruys A."/>
            <person name="Hutchinson M.I."/>
            <person name="Powell A.J."/>
            <person name="Barry K."/>
            <person name="Miller A.N."/>
            <person name="Grigoriev I.V."/>
            <person name="Debuchy R."/>
            <person name="Gladieux P."/>
            <person name="Hiltunen Thoren M."/>
            <person name="Johannesson H."/>
        </authorList>
    </citation>
    <scope>NUCLEOTIDE SEQUENCE</scope>
    <source>
        <strain evidence="7">CBS 359.72</strain>
    </source>
</reference>